<dbReference type="InterPro" id="IPR041535">
    <property type="entry name" value="VbhA"/>
</dbReference>
<dbReference type="Pfam" id="PF18495">
    <property type="entry name" value="VbhA"/>
    <property type="match status" value="1"/>
</dbReference>
<dbReference type="Gene3D" id="1.10.8.1050">
    <property type="entry name" value="Antitoxin VbhA-like"/>
    <property type="match status" value="1"/>
</dbReference>
<feature type="region of interest" description="Disordered" evidence="1">
    <location>
        <begin position="16"/>
        <end position="36"/>
    </location>
</feature>
<accession>A0A2U9S7X6</accession>
<dbReference type="InterPro" id="IPR043038">
    <property type="entry name" value="VbhA_sf"/>
</dbReference>
<geneLocation type="plasmid" evidence="3 4">
    <name>unnamed1</name>
</geneLocation>
<evidence type="ECO:0000313" key="3">
    <source>
        <dbReference type="EMBL" id="AWU95624.1"/>
    </source>
</evidence>
<evidence type="ECO:0000313" key="4">
    <source>
        <dbReference type="Proteomes" id="UP000249605"/>
    </source>
</evidence>
<sequence>MERWAMVQFRRGGTVEDSRIPQVDTGRMETGSRRADMNQMAAISAFEGMRPKPDFALLRDRYASGEISAAEFRSQVLGRWKKKSS</sequence>
<feature type="domain" description="Antitoxin VbhA" evidence="2">
    <location>
        <begin position="33"/>
        <end position="77"/>
    </location>
</feature>
<dbReference type="Proteomes" id="UP000249605">
    <property type="component" value="Plasmid unnamed1"/>
</dbReference>
<name>A0A2U9S7X6_9PROT</name>
<dbReference type="AlphaFoldDB" id="A0A2U9S7X6"/>
<dbReference type="CDD" id="cd11586">
    <property type="entry name" value="VbhA_like"/>
    <property type="match status" value="1"/>
</dbReference>
<keyword evidence="4" id="KW-1185">Reference proteome</keyword>
<dbReference type="KEGG" id="azm:DM194_15090"/>
<protein>
    <recommendedName>
        <fullName evidence="2">Antitoxin VbhA domain-containing protein</fullName>
    </recommendedName>
</protein>
<organism evidence="3 4">
    <name type="scientific">Azospirillum ramasamyi</name>
    <dbReference type="NCBI Taxonomy" id="682998"/>
    <lineage>
        <taxon>Bacteria</taxon>
        <taxon>Pseudomonadati</taxon>
        <taxon>Pseudomonadota</taxon>
        <taxon>Alphaproteobacteria</taxon>
        <taxon>Rhodospirillales</taxon>
        <taxon>Azospirillaceae</taxon>
        <taxon>Azospirillum</taxon>
    </lineage>
</organism>
<reference evidence="3 4" key="1">
    <citation type="submission" date="2018-06" db="EMBL/GenBank/DDBJ databases">
        <title>Complete genome sequencing of Azospirillum sp. M2T2B2.</title>
        <authorList>
            <person name="Heo J."/>
            <person name="Kim S.-J."/>
            <person name="Kwon S.-W."/>
            <person name="Anandham R."/>
        </authorList>
    </citation>
    <scope>NUCLEOTIDE SEQUENCE [LARGE SCALE GENOMIC DNA]</scope>
    <source>
        <strain evidence="3 4">M2T2B2</strain>
        <plasmid evidence="3 4">unnamed1</plasmid>
    </source>
</reference>
<dbReference type="InterPro" id="IPR033788">
    <property type="entry name" value="VbhA-like"/>
</dbReference>
<dbReference type="EMBL" id="CP029830">
    <property type="protein sequence ID" value="AWU95624.1"/>
    <property type="molecule type" value="Genomic_DNA"/>
</dbReference>
<evidence type="ECO:0000256" key="1">
    <source>
        <dbReference type="SAM" id="MobiDB-lite"/>
    </source>
</evidence>
<dbReference type="RefSeq" id="WP_111068383.1">
    <property type="nucleotide sequence ID" value="NZ_CP029830.1"/>
</dbReference>
<gene>
    <name evidence="3" type="ORF">DM194_15090</name>
</gene>
<proteinExistence type="predicted"/>
<evidence type="ECO:0000259" key="2">
    <source>
        <dbReference type="Pfam" id="PF18495"/>
    </source>
</evidence>
<keyword evidence="3" id="KW-0614">Plasmid</keyword>
<feature type="compositionally biased region" description="Basic and acidic residues" evidence="1">
    <location>
        <begin position="26"/>
        <end position="36"/>
    </location>
</feature>